<feature type="region of interest" description="Disordered" evidence="1">
    <location>
        <begin position="181"/>
        <end position="205"/>
    </location>
</feature>
<keyword evidence="3" id="KW-1185">Reference proteome</keyword>
<dbReference type="GO" id="GO:0070941">
    <property type="term" value="P:eisosome assembly"/>
    <property type="evidence" value="ECO:0007669"/>
    <property type="project" value="TreeGrafter"/>
</dbReference>
<dbReference type="PANTHER" id="PTHR28298:SF1">
    <property type="entry name" value="EISOSOME PROTEIN 1"/>
    <property type="match status" value="1"/>
</dbReference>
<name>A0A2T2ZXT2_9PEZI</name>
<feature type="region of interest" description="Disordered" evidence="1">
    <location>
        <begin position="416"/>
        <end position="738"/>
    </location>
</feature>
<feature type="compositionally biased region" description="Polar residues" evidence="1">
    <location>
        <begin position="596"/>
        <end position="607"/>
    </location>
</feature>
<gene>
    <name evidence="2" type="ORF">BD289DRAFT_442828</name>
</gene>
<feature type="region of interest" description="Disordered" evidence="1">
    <location>
        <begin position="1"/>
        <end position="101"/>
    </location>
</feature>
<dbReference type="OrthoDB" id="4070583at2759"/>
<dbReference type="Pfam" id="PF12757">
    <property type="entry name" value="Eisosome1"/>
    <property type="match status" value="1"/>
</dbReference>
<feature type="compositionally biased region" description="Polar residues" evidence="1">
    <location>
        <begin position="642"/>
        <end position="653"/>
    </location>
</feature>
<reference evidence="2 3" key="1">
    <citation type="journal article" date="2018" name="Mycol. Prog.">
        <title>Coniella lustricola, a new species from submerged detritus.</title>
        <authorList>
            <person name="Raudabaugh D.B."/>
            <person name="Iturriaga T."/>
            <person name="Carver A."/>
            <person name="Mondo S."/>
            <person name="Pangilinan J."/>
            <person name="Lipzen A."/>
            <person name="He G."/>
            <person name="Amirebrahimi M."/>
            <person name="Grigoriev I.V."/>
            <person name="Miller A.N."/>
        </authorList>
    </citation>
    <scope>NUCLEOTIDE SEQUENCE [LARGE SCALE GENOMIC DNA]</scope>
    <source>
        <strain evidence="2 3">B22-T-1</strain>
    </source>
</reference>
<sequence>MPSTWQPDRSQPNSMKAAAFAAANASSRPNKRSSLPNSGWGNSAANQALSAAGTATDRVEPREPMTDLNRQKSLRAAKGAFAGSTVRPRSRSSPQTYPDSANAATNALSAATAAANRSDIYLKIEDVGAVPVTTMNRQMYTANPPVKPEVDERNREASLHASAVAMAKTMYAQQQKMFDATKQAQGQNGIKGSSAPGSPMLEGNQQPRQYTNLQEAAYKLAQERLARLRTQHEQDRELAEYYGTSPISPDTPSRKLSKIGRMRRRSSSDGDVTAHQVDDDRQRSRQIHKQMSMFSTRLDEVDEAKRSRDREALLAAAQRNVKAALEGMDEKRYRDTGRVPSSKLDDWEAKAYSAAQSRSDARTSADKTGKVDLGAGQYMDREKVEEIAAKRVQPVLDEINEKAELERQRIIAQKEEQEKKRLEWEAEKARNAEIKESARKLKEEEKARVEGLKLEAKAQKNEEKAARAEEKRAAKEKGQTSIEDPEDVHQGVGTRQSLDKTSGDEVPSTPHHRSRLSRPFTPKIQTRGTAKNDASVSSPVTSPDSAGESQAARVKNWLRSRLSKPRSRSISSGKAEKQPAGGFIGGVALSRLHTDGTGSLTSLSDGTRSMREVALAGRPLTAAPPSTVTTTIQAGGDEVGESSRTAQTTSSPPTRERRGFGRSLRRRRRRADSESSSLSSVSSEGDAKGEVARARARARTAATLEGIEAPKTIEDPAGAHVRLSGSPERGSKFIENIE</sequence>
<dbReference type="STRING" id="2025994.A0A2T2ZXT2"/>
<dbReference type="InParanoid" id="A0A2T2ZXT2"/>
<feature type="compositionally biased region" description="Polar residues" evidence="1">
    <location>
        <begin position="1"/>
        <end position="14"/>
    </location>
</feature>
<protein>
    <recommendedName>
        <fullName evidence="4">Eisosome protein 1</fullName>
    </recommendedName>
</protein>
<accession>A0A2T2ZXT2</accession>
<dbReference type="Proteomes" id="UP000241462">
    <property type="component" value="Unassembled WGS sequence"/>
</dbReference>
<feature type="compositionally biased region" description="Polar residues" evidence="1">
    <location>
        <begin position="26"/>
        <end position="49"/>
    </location>
</feature>
<feature type="region of interest" description="Disordered" evidence="1">
    <location>
        <begin position="240"/>
        <end position="287"/>
    </location>
</feature>
<feature type="compositionally biased region" description="Basic residues" evidence="1">
    <location>
        <begin position="255"/>
        <end position="265"/>
    </location>
</feature>
<dbReference type="EMBL" id="KZ678576">
    <property type="protein sequence ID" value="PSR79188.1"/>
    <property type="molecule type" value="Genomic_DNA"/>
</dbReference>
<proteinExistence type="predicted"/>
<evidence type="ECO:0000313" key="2">
    <source>
        <dbReference type="EMBL" id="PSR79188.1"/>
    </source>
</evidence>
<feature type="compositionally biased region" description="Basic residues" evidence="1">
    <location>
        <begin position="556"/>
        <end position="567"/>
    </location>
</feature>
<feature type="compositionally biased region" description="Basic and acidic residues" evidence="1">
    <location>
        <begin position="416"/>
        <end position="478"/>
    </location>
</feature>
<dbReference type="AlphaFoldDB" id="A0A2T2ZXT2"/>
<dbReference type="PANTHER" id="PTHR28298">
    <property type="entry name" value="EISOSOME PROTEIN 1"/>
    <property type="match status" value="1"/>
</dbReference>
<feature type="compositionally biased region" description="Polar residues" evidence="1">
    <location>
        <begin position="181"/>
        <end position="191"/>
    </location>
</feature>
<dbReference type="InterPro" id="IPR024527">
    <property type="entry name" value="Eisosome1"/>
</dbReference>
<feature type="compositionally biased region" description="Polar residues" evidence="1">
    <location>
        <begin position="523"/>
        <end position="548"/>
    </location>
</feature>
<evidence type="ECO:0000256" key="1">
    <source>
        <dbReference type="SAM" id="MobiDB-lite"/>
    </source>
</evidence>
<feature type="compositionally biased region" description="Polar residues" evidence="1">
    <location>
        <begin position="624"/>
        <end position="633"/>
    </location>
</feature>
<evidence type="ECO:0000313" key="3">
    <source>
        <dbReference type="Proteomes" id="UP000241462"/>
    </source>
</evidence>
<feature type="compositionally biased region" description="Low complexity" evidence="1">
    <location>
        <begin position="674"/>
        <end position="684"/>
    </location>
</feature>
<evidence type="ECO:0008006" key="4">
    <source>
        <dbReference type="Google" id="ProtNLM"/>
    </source>
</evidence>
<organism evidence="2 3">
    <name type="scientific">Coniella lustricola</name>
    <dbReference type="NCBI Taxonomy" id="2025994"/>
    <lineage>
        <taxon>Eukaryota</taxon>
        <taxon>Fungi</taxon>
        <taxon>Dikarya</taxon>
        <taxon>Ascomycota</taxon>
        <taxon>Pezizomycotina</taxon>
        <taxon>Sordariomycetes</taxon>
        <taxon>Sordariomycetidae</taxon>
        <taxon>Diaporthales</taxon>
        <taxon>Schizoparmaceae</taxon>
        <taxon>Coniella</taxon>
    </lineage>
</organism>